<organism evidence="1 2">
    <name type="scientific">Variovorax robiniae</name>
    <dbReference type="NCBI Taxonomy" id="1836199"/>
    <lineage>
        <taxon>Bacteria</taxon>
        <taxon>Pseudomonadati</taxon>
        <taxon>Pseudomonadota</taxon>
        <taxon>Betaproteobacteria</taxon>
        <taxon>Burkholderiales</taxon>
        <taxon>Comamonadaceae</taxon>
        <taxon>Variovorax</taxon>
    </lineage>
</organism>
<name>A0ABU8X5J5_9BURK</name>
<dbReference type="RefSeq" id="WP_340335157.1">
    <property type="nucleotide sequence ID" value="NZ_JBBKZS010000003.1"/>
</dbReference>
<comment type="caution">
    <text evidence="1">The sequence shown here is derived from an EMBL/GenBank/DDBJ whole genome shotgun (WGS) entry which is preliminary data.</text>
</comment>
<evidence type="ECO:0000313" key="2">
    <source>
        <dbReference type="Proteomes" id="UP001367030"/>
    </source>
</evidence>
<reference evidence="1 2" key="1">
    <citation type="submission" date="2024-03" db="EMBL/GenBank/DDBJ databases">
        <title>Novel species of the genus Variovorax.</title>
        <authorList>
            <person name="Liu Q."/>
            <person name="Xin Y.-H."/>
        </authorList>
    </citation>
    <scope>NUCLEOTIDE SEQUENCE [LARGE SCALE GENOMIC DNA]</scope>
    <source>
        <strain evidence="1 2">KACC 18901</strain>
    </source>
</reference>
<evidence type="ECO:0000313" key="1">
    <source>
        <dbReference type="EMBL" id="MEJ8855086.1"/>
    </source>
</evidence>
<accession>A0ABU8X5J5</accession>
<protein>
    <submittedName>
        <fullName evidence="1">Uncharacterized protein</fullName>
    </submittedName>
</protein>
<dbReference type="EMBL" id="JBBKZS010000003">
    <property type="protein sequence ID" value="MEJ8855086.1"/>
    <property type="molecule type" value="Genomic_DNA"/>
</dbReference>
<gene>
    <name evidence="1" type="ORF">WKW79_10935</name>
</gene>
<dbReference type="Proteomes" id="UP001367030">
    <property type="component" value="Unassembled WGS sequence"/>
</dbReference>
<proteinExistence type="predicted"/>
<sequence length="79" mass="8866">MRDRLDGSAAGAPRLSVDQLFQIAHSLRSQPQIDARTAQAVATALESVAMRRATRERLRREFSTFPSFRKAVTWATSTF</sequence>
<keyword evidence="2" id="KW-1185">Reference proteome</keyword>